<protein>
    <submittedName>
        <fullName evidence="7">DoxX family membrane protein</fullName>
    </submittedName>
</protein>
<evidence type="ECO:0000256" key="4">
    <source>
        <dbReference type="ARBA" id="ARBA00023136"/>
    </source>
</evidence>
<evidence type="ECO:0000256" key="5">
    <source>
        <dbReference type="SAM" id="Phobius"/>
    </source>
</evidence>
<dbReference type="Proteomes" id="UP000748308">
    <property type="component" value="Unassembled WGS sequence"/>
</dbReference>
<feature type="transmembrane region" description="Helical" evidence="5">
    <location>
        <begin position="143"/>
        <end position="163"/>
    </location>
</feature>
<comment type="caution">
    <text evidence="7">The sequence shown here is derived from an EMBL/GenBank/DDBJ whole genome shotgun (WGS) entry which is preliminary data.</text>
</comment>
<proteinExistence type="predicted"/>
<accession>A0A937XA09</accession>
<organism evidence="7 8">
    <name type="scientific">Eiseniibacteriota bacterium</name>
    <dbReference type="NCBI Taxonomy" id="2212470"/>
    <lineage>
        <taxon>Bacteria</taxon>
        <taxon>Candidatus Eiseniibacteriota</taxon>
    </lineage>
</organism>
<keyword evidence="2 5" id="KW-0812">Transmembrane</keyword>
<name>A0A937XA09_UNCEI</name>
<feature type="domain" description="Methylamine utilisation protein MauE" evidence="6">
    <location>
        <begin position="37"/>
        <end position="163"/>
    </location>
</feature>
<keyword evidence="4 5" id="KW-0472">Membrane</keyword>
<evidence type="ECO:0000259" key="6">
    <source>
        <dbReference type="Pfam" id="PF07291"/>
    </source>
</evidence>
<sequence length="189" mass="20221">MTPYLPFAALTLLALLLAYGVAAWAARHTAGAALGLWLAWACRVALAAVFLLAAYGKILDPYALASSIYAYRVVPAGVAIVTGVVMPALEIVAALALLSGLLWRGGAVVFAAMLAVFIAGLFQAIVRGIDIDCGCFGKESSPVSFWLIARNYGLILLALFPLARDVWRERLGFAPRRRGTRFSRPRAAR</sequence>
<dbReference type="Pfam" id="PF07291">
    <property type="entry name" value="MauE"/>
    <property type="match status" value="1"/>
</dbReference>
<evidence type="ECO:0000313" key="8">
    <source>
        <dbReference type="Proteomes" id="UP000748308"/>
    </source>
</evidence>
<dbReference type="GO" id="GO:0030416">
    <property type="term" value="P:methylamine metabolic process"/>
    <property type="evidence" value="ECO:0007669"/>
    <property type="project" value="InterPro"/>
</dbReference>
<keyword evidence="3 5" id="KW-1133">Transmembrane helix</keyword>
<dbReference type="GO" id="GO:0016020">
    <property type="term" value="C:membrane"/>
    <property type="evidence" value="ECO:0007669"/>
    <property type="project" value="UniProtKB-SubCell"/>
</dbReference>
<evidence type="ECO:0000313" key="7">
    <source>
        <dbReference type="EMBL" id="MBM3317965.1"/>
    </source>
</evidence>
<feature type="transmembrane region" description="Helical" evidence="5">
    <location>
        <begin position="101"/>
        <end position="122"/>
    </location>
</feature>
<feature type="transmembrane region" description="Helical" evidence="5">
    <location>
        <begin position="68"/>
        <end position="89"/>
    </location>
</feature>
<comment type="subcellular location">
    <subcellularLocation>
        <location evidence="1">Membrane</location>
        <topology evidence="1">Multi-pass membrane protein</topology>
    </subcellularLocation>
</comment>
<reference evidence="7" key="1">
    <citation type="submission" date="2019-03" db="EMBL/GenBank/DDBJ databases">
        <title>Lake Tanganyika Metagenome-Assembled Genomes (MAGs).</title>
        <authorList>
            <person name="Tran P."/>
        </authorList>
    </citation>
    <scope>NUCLEOTIDE SEQUENCE</scope>
    <source>
        <strain evidence="7">M_DeepCast_400m_m2_100</strain>
    </source>
</reference>
<dbReference type="AlphaFoldDB" id="A0A937XA09"/>
<gene>
    <name evidence="7" type="ORF">FJY75_08930</name>
</gene>
<dbReference type="EMBL" id="VGIY01000228">
    <property type="protein sequence ID" value="MBM3317965.1"/>
    <property type="molecule type" value="Genomic_DNA"/>
</dbReference>
<feature type="transmembrane region" description="Helical" evidence="5">
    <location>
        <begin position="35"/>
        <end position="56"/>
    </location>
</feature>
<evidence type="ECO:0000256" key="2">
    <source>
        <dbReference type="ARBA" id="ARBA00022692"/>
    </source>
</evidence>
<evidence type="ECO:0000256" key="3">
    <source>
        <dbReference type="ARBA" id="ARBA00022989"/>
    </source>
</evidence>
<dbReference type="InterPro" id="IPR009908">
    <property type="entry name" value="Methylamine_util_MauE"/>
</dbReference>
<evidence type="ECO:0000256" key="1">
    <source>
        <dbReference type="ARBA" id="ARBA00004141"/>
    </source>
</evidence>